<comment type="caution">
    <text evidence="2">The sequence shown here is derived from an EMBL/GenBank/DDBJ whole genome shotgun (WGS) entry which is preliminary data.</text>
</comment>
<reference evidence="2" key="1">
    <citation type="submission" date="2023-10" db="EMBL/GenBank/DDBJ databases">
        <authorList>
            <person name="Chen Y."/>
            <person name="Shah S."/>
            <person name="Dougan E. K."/>
            <person name="Thang M."/>
            <person name="Chan C."/>
        </authorList>
    </citation>
    <scope>NUCLEOTIDE SEQUENCE [LARGE SCALE GENOMIC DNA]</scope>
</reference>
<protein>
    <submittedName>
        <fullName evidence="2">Uncharacterized protein</fullName>
    </submittedName>
</protein>
<feature type="region of interest" description="Disordered" evidence="1">
    <location>
        <begin position="67"/>
        <end position="90"/>
    </location>
</feature>
<organism evidence="2 3">
    <name type="scientific">Prorocentrum cordatum</name>
    <dbReference type="NCBI Taxonomy" id="2364126"/>
    <lineage>
        <taxon>Eukaryota</taxon>
        <taxon>Sar</taxon>
        <taxon>Alveolata</taxon>
        <taxon>Dinophyceae</taxon>
        <taxon>Prorocentrales</taxon>
        <taxon>Prorocentraceae</taxon>
        <taxon>Prorocentrum</taxon>
    </lineage>
</organism>
<gene>
    <name evidence="2" type="ORF">PCOR1329_LOCUS23034</name>
</gene>
<evidence type="ECO:0000313" key="3">
    <source>
        <dbReference type="Proteomes" id="UP001189429"/>
    </source>
</evidence>
<accession>A0ABN9RUA3</accession>
<sequence length="108" mass="11908">MAALRFAERTGPGVTDLCEDEGVLSQMVHSVFEDVHWISPDPAKFENTPPQVAPITRRANNDLCIQTSGEHRTQGADRSTPTSMSERRVPQRVVADEVENDTCSVRSA</sequence>
<dbReference type="EMBL" id="CAUYUJ010007768">
    <property type="protein sequence ID" value="CAK0821898.1"/>
    <property type="molecule type" value="Genomic_DNA"/>
</dbReference>
<name>A0ABN9RUA3_9DINO</name>
<proteinExistence type="predicted"/>
<evidence type="ECO:0000256" key="1">
    <source>
        <dbReference type="SAM" id="MobiDB-lite"/>
    </source>
</evidence>
<keyword evidence="3" id="KW-1185">Reference proteome</keyword>
<evidence type="ECO:0000313" key="2">
    <source>
        <dbReference type="EMBL" id="CAK0821898.1"/>
    </source>
</evidence>
<dbReference type="Proteomes" id="UP001189429">
    <property type="component" value="Unassembled WGS sequence"/>
</dbReference>